<proteinExistence type="predicted"/>
<feature type="transmembrane region" description="Helical" evidence="8">
    <location>
        <begin position="194"/>
        <end position="214"/>
    </location>
</feature>
<dbReference type="AlphaFoldDB" id="A0A1I2N1V9"/>
<evidence type="ECO:0000256" key="8">
    <source>
        <dbReference type="SAM" id="Phobius"/>
    </source>
</evidence>
<dbReference type="STRING" id="1436961.SAMN05421739_101572"/>
<evidence type="ECO:0000256" key="1">
    <source>
        <dbReference type="ARBA" id="ARBA00004651"/>
    </source>
</evidence>
<comment type="subcellular location">
    <subcellularLocation>
        <location evidence="1">Cell membrane</location>
        <topology evidence="1">Multi-pass membrane protein</topology>
    </subcellularLocation>
</comment>
<dbReference type="GO" id="GO:0005886">
    <property type="term" value="C:plasma membrane"/>
    <property type="evidence" value="ECO:0007669"/>
    <property type="project" value="UniProtKB-SubCell"/>
</dbReference>
<evidence type="ECO:0000259" key="9">
    <source>
        <dbReference type="Pfam" id="PF13231"/>
    </source>
</evidence>
<feature type="transmembrane region" description="Helical" evidence="8">
    <location>
        <begin position="221"/>
        <end position="241"/>
    </location>
</feature>
<evidence type="ECO:0000256" key="4">
    <source>
        <dbReference type="ARBA" id="ARBA00022679"/>
    </source>
</evidence>
<dbReference type="RefSeq" id="WP_092098810.1">
    <property type="nucleotide sequence ID" value="NZ_FOOT01000001.1"/>
</dbReference>
<feature type="transmembrane region" description="Helical" evidence="8">
    <location>
        <begin position="366"/>
        <end position="387"/>
    </location>
</feature>
<feature type="transmembrane region" description="Helical" evidence="8">
    <location>
        <begin position="146"/>
        <end position="165"/>
    </location>
</feature>
<dbReference type="PANTHER" id="PTHR33908:SF3">
    <property type="entry name" value="UNDECAPRENYL PHOSPHATE-ALPHA-4-AMINO-4-DEOXY-L-ARABINOSE ARABINOSYL TRANSFERASE"/>
    <property type="match status" value="1"/>
</dbReference>
<evidence type="ECO:0000256" key="7">
    <source>
        <dbReference type="ARBA" id="ARBA00023136"/>
    </source>
</evidence>
<keyword evidence="4 10" id="KW-0808">Transferase</keyword>
<organism evidence="10 11">
    <name type="scientific">Pontibacter chinhatensis</name>
    <dbReference type="NCBI Taxonomy" id="1436961"/>
    <lineage>
        <taxon>Bacteria</taxon>
        <taxon>Pseudomonadati</taxon>
        <taxon>Bacteroidota</taxon>
        <taxon>Cytophagia</taxon>
        <taxon>Cytophagales</taxon>
        <taxon>Hymenobacteraceae</taxon>
        <taxon>Pontibacter</taxon>
    </lineage>
</organism>
<gene>
    <name evidence="10" type="ORF">SAMN05421739_101572</name>
</gene>
<feature type="transmembrane region" description="Helical" evidence="8">
    <location>
        <begin position="420"/>
        <end position="441"/>
    </location>
</feature>
<dbReference type="GO" id="GO:0016763">
    <property type="term" value="F:pentosyltransferase activity"/>
    <property type="evidence" value="ECO:0007669"/>
    <property type="project" value="TreeGrafter"/>
</dbReference>
<evidence type="ECO:0000313" key="10">
    <source>
        <dbReference type="EMBL" id="SFF97865.1"/>
    </source>
</evidence>
<evidence type="ECO:0000313" key="11">
    <source>
        <dbReference type="Proteomes" id="UP000198724"/>
    </source>
</evidence>
<dbReference type="Proteomes" id="UP000198724">
    <property type="component" value="Unassembled WGS sequence"/>
</dbReference>
<evidence type="ECO:0000256" key="5">
    <source>
        <dbReference type="ARBA" id="ARBA00022692"/>
    </source>
</evidence>
<keyword evidence="6 8" id="KW-1133">Transmembrane helix</keyword>
<dbReference type="EMBL" id="FOOT01000001">
    <property type="protein sequence ID" value="SFF97865.1"/>
    <property type="molecule type" value="Genomic_DNA"/>
</dbReference>
<sequence length="568" mass="63580">MAVKVEGTTLFLKTRVQLALLGFIVILTFFLHLGMAAPSIMEARNFITAREITQNNAWLIPTMNGHVRLAKPPLPTWITTLAGLGAGNMENLAALRFPSSVMASLTVFFLFFLARLLSADRLVPFLAALVLASSFLFINTGRQATWDIYCHSFMLGAIWLLVSAVQKSGTSFGLFAASGILLGCSYLSKGPVAFFALLLPFMLAYGFAFPLQAVRKKRSGLLLTLVVCVLVGFSWPMYVYLMEPGGLSHTVSQESIAWVNRHVKPVWYYWGFFAQSGIWTPFVIAAMVVPYASRRVARYGNYRFLLSWILLTLLLLSILPEKKERYLLPLLIPMALLTAHYLRYLNSVFSEKWFSRWEKAILVTSGYLFALIAFAVPIYTFFMSYTLRGEAEGQQVAVTLLFLLLGIAILVLTRSHHVTCLVVAAALLNALGYVFVMPYYLEMKALSGKREGVPELEEVRNRAELKSMKFYAIDGMRPENVWEVGKTVDTLKISNGYLQLPVALPAAIFSLSPLPQTVLPDSGTCLYFVGQYQYMDDVKDKEYHLYILSRNIIEAEAPVSGMEQLPTD</sequence>
<evidence type="ECO:0000256" key="2">
    <source>
        <dbReference type="ARBA" id="ARBA00022475"/>
    </source>
</evidence>
<feature type="transmembrane region" description="Helical" evidence="8">
    <location>
        <begin position="97"/>
        <end position="117"/>
    </location>
</feature>
<feature type="domain" description="Glycosyltransferase RgtA/B/C/D-like" evidence="9">
    <location>
        <begin position="71"/>
        <end position="233"/>
    </location>
</feature>
<evidence type="ECO:0000256" key="3">
    <source>
        <dbReference type="ARBA" id="ARBA00022676"/>
    </source>
</evidence>
<keyword evidence="11" id="KW-1185">Reference proteome</keyword>
<accession>A0A1I2N1V9</accession>
<feature type="transmembrane region" description="Helical" evidence="8">
    <location>
        <begin position="301"/>
        <end position="320"/>
    </location>
</feature>
<dbReference type="InterPro" id="IPR050297">
    <property type="entry name" value="LipidA_mod_glycosyltrf_83"/>
</dbReference>
<feature type="transmembrane region" description="Helical" evidence="8">
    <location>
        <begin position="326"/>
        <end position="345"/>
    </location>
</feature>
<dbReference type="OrthoDB" id="9792789at2"/>
<name>A0A1I2N1V9_9BACT</name>
<keyword evidence="3" id="KW-0328">Glycosyltransferase</keyword>
<feature type="transmembrane region" description="Helical" evidence="8">
    <location>
        <begin position="393"/>
        <end position="413"/>
    </location>
</feature>
<dbReference type="GO" id="GO:0009103">
    <property type="term" value="P:lipopolysaccharide biosynthetic process"/>
    <property type="evidence" value="ECO:0007669"/>
    <property type="project" value="UniProtKB-ARBA"/>
</dbReference>
<keyword evidence="2" id="KW-1003">Cell membrane</keyword>
<dbReference type="InterPro" id="IPR038731">
    <property type="entry name" value="RgtA/B/C-like"/>
</dbReference>
<reference evidence="11" key="1">
    <citation type="submission" date="2016-10" db="EMBL/GenBank/DDBJ databases">
        <authorList>
            <person name="Varghese N."/>
            <person name="Submissions S."/>
        </authorList>
    </citation>
    <scope>NUCLEOTIDE SEQUENCE [LARGE SCALE GENOMIC DNA]</scope>
    <source>
        <strain evidence="11">LP51</strain>
    </source>
</reference>
<evidence type="ECO:0000256" key="6">
    <source>
        <dbReference type="ARBA" id="ARBA00022989"/>
    </source>
</evidence>
<dbReference type="Pfam" id="PF13231">
    <property type="entry name" value="PMT_2"/>
    <property type="match status" value="1"/>
</dbReference>
<keyword evidence="7 8" id="KW-0472">Membrane</keyword>
<protein>
    <submittedName>
        <fullName evidence="10">4-amino-4-deoxy-L-arabinose transferase</fullName>
    </submittedName>
</protein>
<dbReference type="PANTHER" id="PTHR33908">
    <property type="entry name" value="MANNOSYLTRANSFERASE YKCB-RELATED"/>
    <property type="match status" value="1"/>
</dbReference>
<keyword evidence="5 8" id="KW-0812">Transmembrane</keyword>
<feature type="transmembrane region" description="Helical" evidence="8">
    <location>
        <begin position="267"/>
        <end position="289"/>
    </location>
</feature>
<feature type="transmembrane region" description="Helical" evidence="8">
    <location>
        <begin position="122"/>
        <end position="140"/>
    </location>
</feature>
<dbReference type="GO" id="GO:0010041">
    <property type="term" value="P:response to iron(III) ion"/>
    <property type="evidence" value="ECO:0007669"/>
    <property type="project" value="TreeGrafter"/>
</dbReference>